<dbReference type="NCBIfam" id="NF005063">
    <property type="entry name" value="PRK06476.1"/>
    <property type="match status" value="1"/>
</dbReference>
<evidence type="ECO:0000313" key="6">
    <source>
        <dbReference type="Proteomes" id="UP000216442"/>
    </source>
</evidence>
<organism evidence="5 6">
    <name type="scientific">Mesorhizobium temperatum</name>
    <dbReference type="NCBI Taxonomy" id="241416"/>
    <lineage>
        <taxon>Bacteria</taxon>
        <taxon>Pseudomonadati</taxon>
        <taxon>Pseudomonadota</taxon>
        <taxon>Alphaproteobacteria</taxon>
        <taxon>Hyphomicrobiales</taxon>
        <taxon>Phyllobacteriaceae</taxon>
        <taxon>Mesorhizobium</taxon>
    </lineage>
</organism>
<dbReference type="SUPFAM" id="SSF51735">
    <property type="entry name" value="NAD(P)-binding Rossmann-fold domains"/>
    <property type="match status" value="1"/>
</dbReference>
<reference evidence="5 6" key="1">
    <citation type="submission" date="2017-08" db="EMBL/GenBank/DDBJ databases">
        <title>Mesorhizobium wenxinae sp. nov., a novel rhizobial species isolated from root nodules of chickpea (Cicer arietinum L.).</title>
        <authorList>
            <person name="Zhang J."/>
        </authorList>
    </citation>
    <scope>NUCLEOTIDE SEQUENCE [LARGE SCALE GENOMIC DNA]</scope>
    <source>
        <strain evidence="5 6">SDW018</strain>
    </source>
</reference>
<keyword evidence="6" id="KW-1185">Reference proteome</keyword>
<dbReference type="InterPro" id="IPR008927">
    <property type="entry name" value="6-PGluconate_DH-like_C_sf"/>
</dbReference>
<sequence length="255" mass="27472">MKFGFVGTGAITEAMVTGFLGSKLELSQVIVSPRSAETAARLAARFSLVQIANDNQAVVDASDVLFLAVRPQVAEDVIKALRFRQGQAIVSVIAATDRSTIGSWIDQDVELTLAIPLPFVADGEGVTAIYPPSSQIASIFSATGGTVQCETKEEYDLLAVASSLMGTYFGILDRTTEWLISKGMPASKARAYIAPLFASLSHTASKSDQATFDNIRRKFSTKGGLNEQVFEDFYRKGGTKALTDALDRVYRRIQG</sequence>
<dbReference type="GO" id="GO:0055129">
    <property type="term" value="P:L-proline biosynthetic process"/>
    <property type="evidence" value="ECO:0007669"/>
    <property type="project" value="TreeGrafter"/>
</dbReference>
<dbReference type="InterPro" id="IPR028939">
    <property type="entry name" value="P5C_Rdtase_cat_N"/>
</dbReference>
<evidence type="ECO:0000259" key="4">
    <source>
        <dbReference type="Pfam" id="PF14748"/>
    </source>
</evidence>
<dbReference type="Pfam" id="PF03807">
    <property type="entry name" value="F420_oxidored"/>
    <property type="match status" value="1"/>
</dbReference>
<feature type="domain" description="Pyrroline-5-carboxylate reductase catalytic N-terminal" evidence="3">
    <location>
        <begin position="2"/>
        <end position="94"/>
    </location>
</feature>
<dbReference type="InterPro" id="IPR029036">
    <property type="entry name" value="P5CR_dimer"/>
</dbReference>
<accession>A0A271LR43</accession>
<dbReference type="Gene3D" id="1.10.3730.10">
    <property type="entry name" value="ProC C-terminal domain-like"/>
    <property type="match status" value="1"/>
</dbReference>
<dbReference type="AlphaFoldDB" id="A0A271LR43"/>
<dbReference type="InterPro" id="IPR036291">
    <property type="entry name" value="NAD(P)-bd_dom_sf"/>
</dbReference>
<dbReference type="OrthoDB" id="9805754at2"/>
<protein>
    <submittedName>
        <fullName evidence="5">Pyrroline-5-carboxylate reductase</fullName>
        <ecNumber evidence="5">1.5.1.2</ecNumber>
    </submittedName>
</protein>
<feature type="domain" description="Pyrroline-5-carboxylate reductase dimerisation" evidence="4">
    <location>
        <begin position="158"/>
        <end position="253"/>
    </location>
</feature>
<evidence type="ECO:0000256" key="1">
    <source>
        <dbReference type="ARBA" id="ARBA00005525"/>
    </source>
</evidence>
<proteinExistence type="inferred from homology"/>
<comment type="caution">
    <text evidence="5">The sequence shown here is derived from an EMBL/GenBank/DDBJ whole genome shotgun (WGS) entry which is preliminary data.</text>
</comment>
<name>A0A271LR43_9HYPH</name>
<dbReference type="PANTHER" id="PTHR11645">
    <property type="entry name" value="PYRROLINE-5-CARBOXYLATE REDUCTASE"/>
    <property type="match status" value="1"/>
</dbReference>
<evidence type="ECO:0000259" key="3">
    <source>
        <dbReference type="Pfam" id="PF03807"/>
    </source>
</evidence>
<dbReference type="PANTHER" id="PTHR11645:SF13">
    <property type="entry name" value="PYRROLINE-5-CARBOXYLATE REDUCTASE CATALYTIC N-TERMINAL DOMAIN-CONTAINING PROTEIN"/>
    <property type="match status" value="1"/>
</dbReference>
<dbReference type="RefSeq" id="WP_095492597.1">
    <property type="nucleotide sequence ID" value="NZ_NPKJ01000039.1"/>
</dbReference>
<feature type="binding site" evidence="2">
    <location>
        <position position="55"/>
    </location>
    <ligand>
        <name>NADPH</name>
        <dbReference type="ChEBI" id="CHEBI:57783"/>
    </ligand>
</feature>
<dbReference type="EMBL" id="NPKJ01000039">
    <property type="protein sequence ID" value="PAQ09790.1"/>
    <property type="molecule type" value="Genomic_DNA"/>
</dbReference>
<dbReference type="SUPFAM" id="SSF48179">
    <property type="entry name" value="6-phosphogluconate dehydrogenase C-terminal domain-like"/>
    <property type="match status" value="1"/>
</dbReference>
<gene>
    <name evidence="5" type="ORF">CIT26_10930</name>
</gene>
<keyword evidence="2" id="KW-0521">NADP</keyword>
<dbReference type="Gene3D" id="3.40.50.720">
    <property type="entry name" value="NAD(P)-binding Rossmann-like Domain"/>
    <property type="match status" value="1"/>
</dbReference>
<dbReference type="EC" id="1.5.1.2" evidence="5"/>
<dbReference type="InterPro" id="IPR000304">
    <property type="entry name" value="Pyrroline-COOH_reductase"/>
</dbReference>
<dbReference type="PIRSF" id="PIRSF000193">
    <property type="entry name" value="Pyrrol-5-carb_rd"/>
    <property type="match status" value="1"/>
</dbReference>
<feature type="binding site" evidence="2">
    <location>
        <begin position="68"/>
        <end position="71"/>
    </location>
    <ligand>
        <name>NADP(+)</name>
        <dbReference type="ChEBI" id="CHEBI:58349"/>
    </ligand>
</feature>
<dbReference type="Proteomes" id="UP000216442">
    <property type="component" value="Unassembled WGS sequence"/>
</dbReference>
<evidence type="ECO:0000256" key="2">
    <source>
        <dbReference type="PIRSR" id="PIRSR000193-1"/>
    </source>
</evidence>
<evidence type="ECO:0000313" key="5">
    <source>
        <dbReference type="EMBL" id="PAQ09790.1"/>
    </source>
</evidence>
<dbReference type="Pfam" id="PF14748">
    <property type="entry name" value="P5CR_dimer"/>
    <property type="match status" value="1"/>
</dbReference>
<comment type="similarity">
    <text evidence="1">Belongs to the pyrroline-5-carboxylate reductase family.</text>
</comment>
<keyword evidence="5" id="KW-0560">Oxidoreductase</keyword>
<dbReference type="GO" id="GO:0004735">
    <property type="term" value="F:pyrroline-5-carboxylate reductase activity"/>
    <property type="evidence" value="ECO:0007669"/>
    <property type="project" value="UniProtKB-EC"/>
</dbReference>